<dbReference type="Proteomes" id="UP000290565">
    <property type="component" value="Unassembled WGS sequence"/>
</dbReference>
<organism evidence="2 3">
    <name type="scientific">Bradyrhizobium zhanjiangense</name>
    <dbReference type="NCBI Taxonomy" id="1325107"/>
    <lineage>
        <taxon>Bacteria</taxon>
        <taxon>Pseudomonadati</taxon>
        <taxon>Pseudomonadota</taxon>
        <taxon>Alphaproteobacteria</taxon>
        <taxon>Hyphomicrobiales</taxon>
        <taxon>Nitrobacteraceae</taxon>
        <taxon>Bradyrhizobium</taxon>
    </lineage>
</organism>
<dbReference type="GO" id="GO:0016887">
    <property type="term" value="F:ATP hydrolysis activity"/>
    <property type="evidence" value="ECO:0007669"/>
    <property type="project" value="InterPro"/>
</dbReference>
<evidence type="ECO:0000313" key="3">
    <source>
        <dbReference type="Proteomes" id="UP000290565"/>
    </source>
</evidence>
<sequence length="502" mass="56732">MADPDAMSKGAEPSIVESFSIEGLYGYRTISLSSKYAATILIAKNGSGKTTLLAALDAFLRGQLSRLRDLDFRQIRCKLRGSSEIVLKREHLHSYLTFERIGHEARRFDLEPFVLLGFIEGYAGDFEVLFADDEVPTKLIHKLGYDRNEVHAFCLSFKASLIDHVPEVREAVTAIRKSLVGTEIVYLPTYRRIELAIVPVNRPERPNRRRAVVPGIRASLYSGEIQFGLADILERLSQLNQRIVSDSNLGYREISASIINELIDGRFDLVTPTPEEIPEKEELELFFSRLKDQRRRYGPYDELSLPNIDRIYTGQDISDERNRFLRYFLAKLNTVIRATSDIETLVRAFIDNCNNYLSSRDLSTDLPGRASAVGEGDIDDKVLTLSRRDLKVTVRSLKAGRPIPLDALSSGEKQMISLFAKLFLYPENKIVLIDEPELSLSIDWQKQILVDVINAPLCRQVIAITHSPFIFDNALEPFAKSLVSSIDSDKSLGVAEEEEDDE</sequence>
<dbReference type="PANTHER" id="PTHR43581">
    <property type="entry name" value="ATP/GTP PHOSPHATASE"/>
    <property type="match status" value="1"/>
</dbReference>
<reference evidence="2 3" key="1">
    <citation type="submission" date="2015-04" db="EMBL/GenBank/DDBJ databases">
        <title>Comparative genomics of rhizobia nodulating Arachis hypogaea in China.</title>
        <authorList>
            <person name="Li Y."/>
        </authorList>
    </citation>
    <scope>NUCLEOTIDE SEQUENCE [LARGE SCALE GENOMIC DNA]</scope>
    <source>
        <strain evidence="2 3">CCBAU 51787</strain>
    </source>
</reference>
<accession>A0A4Q0S6D2</accession>
<dbReference type="InterPro" id="IPR003959">
    <property type="entry name" value="ATPase_AAA_core"/>
</dbReference>
<dbReference type="GO" id="GO:0005524">
    <property type="term" value="F:ATP binding"/>
    <property type="evidence" value="ECO:0007669"/>
    <property type="project" value="InterPro"/>
</dbReference>
<name>A0A4Q0S6D2_9BRAD</name>
<feature type="domain" description="ATPase AAA-type core" evidence="1">
    <location>
        <begin position="391"/>
        <end position="472"/>
    </location>
</feature>
<dbReference type="Gene3D" id="3.40.50.300">
    <property type="entry name" value="P-loop containing nucleotide triphosphate hydrolases"/>
    <property type="match status" value="2"/>
</dbReference>
<evidence type="ECO:0000259" key="1">
    <source>
        <dbReference type="Pfam" id="PF13304"/>
    </source>
</evidence>
<proteinExistence type="predicted"/>
<dbReference type="RefSeq" id="WP_128947300.1">
    <property type="nucleotide sequence ID" value="NZ_LBJM01000093.1"/>
</dbReference>
<comment type="caution">
    <text evidence="2">The sequence shown here is derived from an EMBL/GenBank/DDBJ whole genome shotgun (WGS) entry which is preliminary data.</text>
</comment>
<dbReference type="PANTHER" id="PTHR43581:SF2">
    <property type="entry name" value="EXCINUCLEASE ATPASE SUBUNIT"/>
    <property type="match status" value="1"/>
</dbReference>
<evidence type="ECO:0000313" key="2">
    <source>
        <dbReference type="EMBL" id="RXH30897.1"/>
    </source>
</evidence>
<dbReference type="Pfam" id="PF13304">
    <property type="entry name" value="AAA_21"/>
    <property type="match status" value="1"/>
</dbReference>
<protein>
    <recommendedName>
        <fullName evidence="1">ATPase AAA-type core domain-containing protein</fullName>
    </recommendedName>
</protein>
<dbReference type="EMBL" id="LBJM01000093">
    <property type="protein sequence ID" value="RXH30897.1"/>
    <property type="molecule type" value="Genomic_DNA"/>
</dbReference>
<dbReference type="InterPro" id="IPR051396">
    <property type="entry name" value="Bact_Antivir_Def_Nuclease"/>
</dbReference>
<dbReference type="AlphaFoldDB" id="A0A4Q0S6D2"/>
<gene>
    <name evidence="2" type="ORF">XH94_34915</name>
</gene>
<dbReference type="InterPro" id="IPR027417">
    <property type="entry name" value="P-loop_NTPase"/>
</dbReference>
<dbReference type="SUPFAM" id="SSF52540">
    <property type="entry name" value="P-loop containing nucleoside triphosphate hydrolases"/>
    <property type="match status" value="1"/>
</dbReference>